<dbReference type="EMBL" id="KI925456">
    <property type="protein sequence ID" value="ETW84700.1"/>
    <property type="molecule type" value="Genomic_DNA"/>
</dbReference>
<dbReference type="InParanoid" id="W4KHA0"/>
<dbReference type="eggNOG" id="KOG0157">
    <property type="taxonomic scope" value="Eukaryota"/>
</dbReference>
<keyword evidence="7 9" id="KW-0408">Iron</keyword>
<dbReference type="GO" id="GO:0020037">
    <property type="term" value="F:heme binding"/>
    <property type="evidence" value="ECO:0007669"/>
    <property type="project" value="InterPro"/>
</dbReference>
<comment type="cofactor">
    <cofactor evidence="1 9">
        <name>heme</name>
        <dbReference type="ChEBI" id="CHEBI:30413"/>
    </cofactor>
</comment>
<dbReference type="InterPro" id="IPR050121">
    <property type="entry name" value="Cytochrome_P450_monoxygenase"/>
</dbReference>
<dbReference type="HOGENOM" id="CLU_001570_5_11_1"/>
<organism evidence="10 11">
    <name type="scientific">Heterobasidion irregulare (strain TC 32-1)</name>
    <dbReference type="NCBI Taxonomy" id="747525"/>
    <lineage>
        <taxon>Eukaryota</taxon>
        <taxon>Fungi</taxon>
        <taxon>Dikarya</taxon>
        <taxon>Basidiomycota</taxon>
        <taxon>Agaricomycotina</taxon>
        <taxon>Agaricomycetes</taxon>
        <taxon>Russulales</taxon>
        <taxon>Bondarzewiaceae</taxon>
        <taxon>Heterobasidion</taxon>
        <taxon>Heterobasidion annosum species complex</taxon>
    </lineage>
</organism>
<dbReference type="STRING" id="747525.W4KHA0"/>
<evidence type="ECO:0000256" key="7">
    <source>
        <dbReference type="ARBA" id="ARBA00023004"/>
    </source>
</evidence>
<dbReference type="Pfam" id="PF00067">
    <property type="entry name" value="p450"/>
    <property type="match status" value="1"/>
</dbReference>
<gene>
    <name evidence="10" type="primary">cpm76</name>
    <name evidence="10" type="ORF">HETIRDRAFT_103224</name>
</gene>
<sequence length="507" mass="55417">MSPSLGTFSTPTNVFFSLLAIVGLSQVFKILRRCAHTTRLPGPPSPSWLFGVGRVLRAAADSAALYEGWSRAHGSVYALPAAFGTHSILAIQDMIGKGLLWADGDSHKRQRKTLAPAFSNVTIRRLTPIFFDSAYKVKAEWDGFFEAGATGESVIDIQTWMNHVSLDSIGLAGFAHDFGTLRGEKPTVAAVFDAFGHSMVSTLQGIIFVLAPVIPWLIKLPTHRKRMVRTLNRSMGEIADVMLERSRKAGEKDLGKSVIGLLLKAEGNEEVITQDEIMAQMNVMLLAGYETTSISLTWALIELSKNQEIQTKLREELAQFGAGDPTWSQLTNSLPYLDAIVHETLRTHAPVGEISRVAMEDDVVPLSLPALAAAGGATTDRIAIARGTIITVPIRAIHLSEDVWGPDAKAFRPERWLAGVEPDAAHAREISGHRHLLMFFDGPRICIGKNFALVEIKAVLSVLVRNFAFELRDGPETKIKTKVAIMSRPTIEGEEGTQFPLRVGRLA</sequence>
<dbReference type="Gene3D" id="1.10.630.10">
    <property type="entry name" value="Cytochrome P450"/>
    <property type="match status" value="1"/>
</dbReference>
<dbReference type="Proteomes" id="UP000030671">
    <property type="component" value="Unassembled WGS sequence"/>
</dbReference>
<evidence type="ECO:0000256" key="9">
    <source>
        <dbReference type="PIRSR" id="PIRSR602401-1"/>
    </source>
</evidence>
<dbReference type="GeneID" id="20665877"/>
<evidence type="ECO:0000256" key="8">
    <source>
        <dbReference type="ARBA" id="ARBA00023033"/>
    </source>
</evidence>
<proteinExistence type="inferred from homology"/>
<comment type="pathway">
    <text evidence="2">Secondary metabolite biosynthesis.</text>
</comment>
<dbReference type="PRINTS" id="PR00385">
    <property type="entry name" value="P450"/>
</dbReference>
<dbReference type="PANTHER" id="PTHR24305:SF166">
    <property type="entry name" value="CYTOCHROME P450 12A4, MITOCHONDRIAL-RELATED"/>
    <property type="match status" value="1"/>
</dbReference>
<dbReference type="InterPro" id="IPR001128">
    <property type="entry name" value="Cyt_P450"/>
</dbReference>
<comment type="similarity">
    <text evidence="3">Belongs to the cytochrome P450 family.</text>
</comment>
<dbReference type="RefSeq" id="XP_009544337.1">
    <property type="nucleotide sequence ID" value="XM_009546042.1"/>
</dbReference>
<feature type="binding site" description="axial binding residue" evidence="9">
    <location>
        <position position="446"/>
    </location>
    <ligand>
        <name>heme</name>
        <dbReference type="ChEBI" id="CHEBI:30413"/>
    </ligand>
    <ligandPart>
        <name>Fe</name>
        <dbReference type="ChEBI" id="CHEBI:18248"/>
    </ligandPart>
</feature>
<name>W4KHA0_HETIT</name>
<evidence type="ECO:0000256" key="4">
    <source>
        <dbReference type="ARBA" id="ARBA00022617"/>
    </source>
</evidence>
<protein>
    <submittedName>
        <fullName evidence="10">Cytochrome P450 monooxygenase 76</fullName>
    </submittedName>
</protein>
<dbReference type="GO" id="GO:0016705">
    <property type="term" value="F:oxidoreductase activity, acting on paired donors, with incorporation or reduction of molecular oxygen"/>
    <property type="evidence" value="ECO:0007669"/>
    <property type="project" value="InterPro"/>
</dbReference>
<dbReference type="AlphaFoldDB" id="W4KHA0"/>
<keyword evidence="6" id="KW-0560">Oxidoreductase</keyword>
<dbReference type="InterPro" id="IPR002401">
    <property type="entry name" value="Cyt_P450_E_grp-I"/>
</dbReference>
<evidence type="ECO:0000313" key="11">
    <source>
        <dbReference type="Proteomes" id="UP000030671"/>
    </source>
</evidence>
<dbReference type="SUPFAM" id="SSF48264">
    <property type="entry name" value="Cytochrome P450"/>
    <property type="match status" value="1"/>
</dbReference>
<evidence type="ECO:0000256" key="3">
    <source>
        <dbReference type="ARBA" id="ARBA00010617"/>
    </source>
</evidence>
<keyword evidence="11" id="KW-1185">Reference proteome</keyword>
<evidence type="ECO:0000313" key="10">
    <source>
        <dbReference type="EMBL" id="ETW84700.1"/>
    </source>
</evidence>
<keyword evidence="5 9" id="KW-0479">Metal-binding</keyword>
<evidence type="ECO:0000256" key="6">
    <source>
        <dbReference type="ARBA" id="ARBA00023002"/>
    </source>
</evidence>
<dbReference type="GO" id="GO:0005506">
    <property type="term" value="F:iron ion binding"/>
    <property type="evidence" value="ECO:0007669"/>
    <property type="project" value="InterPro"/>
</dbReference>
<keyword evidence="8 10" id="KW-0503">Monooxygenase</keyword>
<dbReference type="PANTHER" id="PTHR24305">
    <property type="entry name" value="CYTOCHROME P450"/>
    <property type="match status" value="1"/>
</dbReference>
<dbReference type="PRINTS" id="PR00463">
    <property type="entry name" value="EP450I"/>
</dbReference>
<reference evidence="10 11" key="1">
    <citation type="journal article" date="2012" name="New Phytol.">
        <title>Insight into trade-off between wood decay and parasitism from the genome of a fungal forest pathogen.</title>
        <authorList>
            <person name="Olson A."/>
            <person name="Aerts A."/>
            <person name="Asiegbu F."/>
            <person name="Belbahri L."/>
            <person name="Bouzid O."/>
            <person name="Broberg A."/>
            <person name="Canback B."/>
            <person name="Coutinho P.M."/>
            <person name="Cullen D."/>
            <person name="Dalman K."/>
            <person name="Deflorio G."/>
            <person name="van Diepen L.T."/>
            <person name="Dunand C."/>
            <person name="Duplessis S."/>
            <person name="Durling M."/>
            <person name="Gonthier P."/>
            <person name="Grimwood J."/>
            <person name="Fossdal C.G."/>
            <person name="Hansson D."/>
            <person name="Henrissat B."/>
            <person name="Hietala A."/>
            <person name="Himmelstrand K."/>
            <person name="Hoffmeister D."/>
            <person name="Hogberg N."/>
            <person name="James T.Y."/>
            <person name="Karlsson M."/>
            <person name="Kohler A."/>
            <person name="Kues U."/>
            <person name="Lee Y.H."/>
            <person name="Lin Y.C."/>
            <person name="Lind M."/>
            <person name="Lindquist E."/>
            <person name="Lombard V."/>
            <person name="Lucas S."/>
            <person name="Lunden K."/>
            <person name="Morin E."/>
            <person name="Murat C."/>
            <person name="Park J."/>
            <person name="Raffaello T."/>
            <person name="Rouze P."/>
            <person name="Salamov A."/>
            <person name="Schmutz J."/>
            <person name="Solheim H."/>
            <person name="Stahlberg J."/>
            <person name="Velez H."/>
            <person name="de Vries R.P."/>
            <person name="Wiebenga A."/>
            <person name="Woodward S."/>
            <person name="Yakovlev I."/>
            <person name="Garbelotto M."/>
            <person name="Martin F."/>
            <person name="Grigoriev I.V."/>
            <person name="Stenlid J."/>
        </authorList>
    </citation>
    <scope>NUCLEOTIDE SEQUENCE [LARGE SCALE GENOMIC DNA]</scope>
    <source>
        <strain evidence="10 11">TC 32-1</strain>
    </source>
</reference>
<dbReference type="InterPro" id="IPR036396">
    <property type="entry name" value="Cyt_P450_sf"/>
</dbReference>
<dbReference type="OrthoDB" id="1470350at2759"/>
<evidence type="ECO:0000256" key="2">
    <source>
        <dbReference type="ARBA" id="ARBA00005179"/>
    </source>
</evidence>
<evidence type="ECO:0000256" key="1">
    <source>
        <dbReference type="ARBA" id="ARBA00001971"/>
    </source>
</evidence>
<dbReference type="KEGG" id="hir:HETIRDRAFT_103224"/>
<keyword evidence="4 9" id="KW-0349">Heme</keyword>
<dbReference type="GO" id="GO:0004497">
    <property type="term" value="F:monooxygenase activity"/>
    <property type="evidence" value="ECO:0007669"/>
    <property type="project" value="UniProtKB-KW"/>
</dbReference>
<accession>W4KHA0</accession>
<evidence type="ECO:0000256" key="5">
    <source>
        <dbReference type="ARBA" id="ARBA00022723"/>
    </source>
</evidence>